<dbReference type="InterPro" id="IPR007208">
    <property type="entry name" value="MrpF/PhaF-like"/>
</dbReference>
<feature type="transmembrane region" description="Helical" evidence="8">
    <location>
        <begin position="6"/>
        <end position="24"/>
    </location>
</feature>
<keyword evidence="10" id="KW-1185">Reference proteome</keyword>
<evidence type="ECO:0000313" key="10">
    <source>
        <dbReference type="Proteomes" id="UP000198928"/>
    </source>
</evidence>
<dbReference type="GO" id="GO:0015385">
    <property type="term" value="F:sodium:proton antiporter activity"/>
    <property type="evidence" value="ECO:0007669"/>
    <property type="project" value="TreeGrafter"/>
</dbReference>
<evidence type="ECO:0000256" key="4">
    <source>
        <dbReference type="ARBA" id="ARBA00022475"/>
    </source>
</evidence>
<evidence type="ECO:0000256" key="1">
    <source>
        <dbReference type="ARBA" id="ARBA00004651"/>
    </source>
</evidence>
<keyword evidence="4" id="KW-1003">Cell membrane</keyword>
<evidence type="ECO:0000313" key="9">
    <source>
        <dbReference type="EMBL" id="SFK58348.1"/>
    </source>
</evidence>
<keyword evidence="3" id="KW-0813">Transport</keyword>
<accession>A0A1I4APB6</accession>
<dbReference type="EMBL" id="FOSG01000007">
    <property type="protein sequence ID" value="SFK58348.1"/>
    <property type="molecule type" value="Genomic_DNA"/>
</dbReference>
<protein>
    <submittedName>
        <fullName evidence="9">Multisubunit sodium/proton antiporter, MrpF subunit</fullName>
    </submittedName>
</protein>
<evidence type="ECO:0000256" key="7">
    <source>
        <dbReference type="ARBA" id="ARBA00023136"/>
    </source>
</evidence>
<dbReference type="GO" id="GO:0005886">
    <property type="term" value="C:plasma membrane"/>
    <property type="evidence" value="ECO:0007669"/>
    <property type="project" value="UniProtKB-SubCell"/>
</dbReference>
<keyword evidence="6 8" id="KW-1133">Transmembrane helix</keyword>
<comment type="similarity">
    <text evidence="2">Belongs to the CPA3 antiporters (TC 2.A.63) subunit F family.</text>
</comment>
<feature type="transmembrane region" description="Helical" evidence="8">
    <location>
        <begin position="33"/>
        <end position="54"/>
    </location>
</feature>
<gene>
    <name evidence="9" type="ORF">SAMN05192584_10777</name>
</gene>
<dbReference type="Pfam" id="PF04066">
    <property type="entry name" value="MrpF_PhaF"/>
    <property type="match status" value="1"/>
</dbReference>
<reference evidence="10" key="1">
    <citation type="submission" date="2016-10" db="EMBL/GenBank/DDBJ databases">
        <authorList>
            <person name="Varghese N."/>
            <person name="Submissions S."/>
        </authorList>
    </citation>
    <scope>NUCLEOTIDE SEQUENCE [LARGE SCALE GENOMIC DNA]</scope>
    <source>
        <strain evidence="10">PL19</strain>
    </source>
</reference>
<feature type="transmembrane region" description="Helical" evidence="8">
    <location>
        <begin position="60"/>
        <end position="81"/>
    </location>
</feature>
<evidence type="ECO:0000256" key="3">
    <source>
        <dbReference type="ARBA" id="ARBA00022448"/>
    </source>
</evidence>
<evidence type="ECO:0000256" key="5">
    <source>
        <dbReference type="ARBA" id="ARBA00022692"/>
    </source>
</evidence>
<proteinExistence type="inferred from homology"/>
<name>A0A1I4APB6_9ACTN</name>
<dbReference type="PANTHER" id="PTHR34702">
    <property type="entry name" value="NA(+)/H(+) ANTIPORTER SUBUNIT F1"/>
    <property type="match status" value="1"/>
</dbReference>
<dbReference type="AlphaFoldDB" id="A0A1I4APB6"/>
<evidence type="ECO:0000256" key="6">
    <source>
        <dbReference type="ARBA" id="ARBA00022989"/>
    </source>
</evidence>
<evidence type="ECO:0000256" key="2">
    <source>
        <dbReference type="ARBA" id="ARBA00009212"/>
    </source>
</evidence>
<comment type="subcellular location">
    <subcellularLocation>
        <location evidence="1">Cell membrane</location>
        <topology evidence="1">Multi-pass membrane protein</topology>
    </subcellularLocation>
</comment>
<evidence type="ECO:0000256" key="8">
    <source>
        <dbReference type="SAM" id="Phobius"/>
    </source>
</evidence>
<dbReference type="PANTHER" id="PTHR34702:SF1">
    <property type="entry name" value="NA(+)_H(+) ANTIPORTER SUBUNIT F"/>
    <property type="match status" value="1"/>
</dbReference>
<sequence>MNAVAVAALALLSAAAVLVLVRLVRGPRSLDRIVAVEVLVTLLVAGACVAIAVWEYTTFVPVLVVLALLGFIGAMTAARLIEEREELR</sequence>
<organism evidence="9 10">
    <name type="scientific">Streptomyces pini</name>
    <dbReference type="NCBI Taxonomy" id="1520580"/>
    <lineage>
        <taxon>Bacteria</taxon>
        <taxon>Bacillati</taxon>
        <taxon>Actinomycetota</taxon>
        <taxon>Actinomycetes</taxon>
        <taxon>Kitasatosporales</taxon>
        <taxon>Streptomycetaceae</taxon>
        <taxon>Streptomyces</taxon>
    </lineage>
</organism>
<dbReference type="Proteomes" id="UP000198928">
    <property type="component" value="Unassembled WGS sequence"/>
</dbReference>
<keyword evidence="7 8" id="KW-0472">Membrane</keyword>
<dbReference type="RefSeq" id="WP_093849577.1">
    <property type="nucleotide sequence ID" value="NZ_FOSG01000007.1"/>
</dbReference>
<keyword evidence="5 8" id="KW-0812">Transmembrane</keyword>